<protein>
    <recommendedName>
        <fullName evidence="3">DUF2513 domain-containing protein</fullName>
    </recommendedName>
</protein>
<name>A0ABP2RK48_9LEPT</name>
<proteinExistence type="predicted"/>
<accession>A0ABP2RK48</accession>
<evidence type="ECO:0000313" key="1">
    <source>
        <dbReference type="EMBL" id="EJZ43907.1"/>
    </source>
</evidence>
<dbReference type="EMBL" id="AHOM02000001">
    <property type="protein sequence ID" value="EJZ43907.1"/>
    <property type="molecule type" value="Genomic_DNA"/>
</dbReference>
<keyword evidence="2" id="KW-1185">Reference proteome</keyword>
<organism evidence="1 2">
    <name type="scientific">Leptospira licerasiae str. MMD4847</name>
    <dbReference type="NCBI Taxonomy" id="1049971"/>
    <lineage>
        <taxon>Bacteria</taxon>
        <taxon>Pseudomonadati</taxon>
        <taxon>Spirochaetota</taxon>
        <taxon>Spirochaetia</taxon>
        <taxon>Leptospirales</taxon>
        <taxon>Leptospiraceae</taxon>
        <taxon>Leptospira</taxon>
    </lineage>
</organism>
<gene>
    <name evidence="1" type="ORF">LEP1GSC178_2036</name>
</gene>
<dbReference type="RefSeq" id="WP_008588982.1">
    <property type="nucleotide sequence ID" value="NZ_AHOM02000001.1"/>
</dbReference>
<comment type="caution">
    <text evidence="1">The sequence shown here is derived from an EMBL/GenBank/DDBJ whole genome shotgun (WGS) entry which is preliminary data.</text>
</comment>
<evidence type="ECO:0008006" key="3">
    <source>
        <dbReference type="Google" id="ProtNLM"/>
    </source>
</evidence>
<evidence type="ECO:0000313" key="2">
    <source>
        <dbReference type="Proteomes" id="UP000018720"/>
    </source>
</evidence>
<dbReference type="Proteomes" id="UP000018720">
    <property type="component" value="Unassembled WGS sequence"/>
</dbReference>
<reference evidence="1 2" key="1">
    <citation type="submission" date="2012-08" db="EMBL/GenBank/DDBJ databases">
        <authorList>
            <person name="Harkins D.M."/>
            <person name="Durkin A.S."/>
            <person name="Selengut J.D."/>
            <person name="Sanka R."/>
            <person name="DePew J."/>
            <person name="Purushe J."/>
            <person name="Matthias M.A."/>
            <person name="Vinetz J.M."/>
            <person name="Sutton G.G."/>
            <person name="Nelson W.C."/>
            <person name="Fouts D.E."/>
        </authorList>
    </citation>
    <scope>NUCLEOTIDE SEQUENCE [LARGE SCALE GENOMIC DNA]</scope>
    <source>
        <strain evidence="1 2">MMD4847</strain>
    </source>
</reference>
<sequence>MKIELFQPSIESEARILLIIDIFTGTNKSVEGRMKLAKLDFLLRYPEYLARILLEYRNIKFEDLASEIIFERTIESQMVRYKYGPWDPSHYAIIGRLTGKGLITFSESGYRSTSEGHKVSGMIQSEEIWEDTVVILKLLKKHLNLSGNNLKELIYKYIPEVTQANWGDSL</sequence>